<gene>
    <name evidence="2" type="ORF">QJ522_07620</name>
</gene>
<dbReference type="Proteomes" id="UP001431776">
    <property type="component" value="Unassembled WGS sequence"/>
</dbReference>
<keyword evidence="3" id="KW-1185">Reference proteome</keyword>
<sequence length="108" mass="11942">MSLCVKTTGLVAVNVTITAILVGFIIPGCTQNQDNSPISITNSQGRPSLSVTCSMDGSVAYVTDGRNVYRYERQAPDYVETWRCILSHVERLELANRHDSREELPSPQ</sequence>
<comment type="caution">
    <text evidence="2">The sequence shown here is derived from an EMBL/GenBank/DDBJ whole genome shotgun (WGS) entry which is preliminary data.</text>
</comment>
<keyword evidence="1" id="KW-0472">Membrane</keyword>
<evidence type="ECO:0000313" key="2">
    <source>
        <dbReference type="EMBL" id="MDI6448911.1"/>
    </source>
</evidence>
<dbReference type="RefSeq" id="WP_349244321.1">
    <property type="nucleotide sequence ID" value="NZ_JASCXX010000007.1"/>
</dbReference>
<reference evidence="2" key="1">
    <citation type="submission" date="2023-05" db="EMBL/GenBank/DDBJ databases">
        <title>Anaerotaeda fermentans gen. nov., sp. nov., a novel anaerobic planctomycete of the new family within the order Sedimentisphaerales isolated from Taman Peninsula, Russia.</title>
        <authorList>
            <person name="Khomyakova M.A."/>
            <person name="Merkel A.Y."/>
            <person name="Slobodkin A.I."/>
        </authorList>
    </citation>
    <scope>NUCLEOTIDE SEQUENCE</scope>
    <source>
        <strain evidence="2">M17dextr</strain>
    </source>
</reference>
<evidence type="ECO:0000256" key="1">
    <source>
        <dbReference type="SAM" id="Phobius"/>
    </source>
</evidence>
<accession>A0AAW6TT76</accession>
<keyword evidence="1" id="KW-0812">Transmembrane</keyword>
<feature type="transmembrane region" description="Helical" evidence="1">
    <location>
        <begin position="7"/>
        <end position="26"/>
    </location>
</feature>
<protein>
    <submittedName>
        <fullName evidence="2">Uncharacterized protein</fullName>
    </submittedName>
</protein>
<dbReference type="EMBL" id="JASCXX010000007">
    <property type="protein sequence ID" value="MDI6448911.1"/>
    <property type="molecule type" value="Genomic_DNA"/>
</dbReference>
<proteinExistence type="predicted"/>
<name>A0AAW6TT76_9BACT</name>
<organism evidence="2 3">
    <name type="scientific">Anaerobaca lacustris</name>
    <dbReference type="NCBI Taxonomy" id="3044600"/>
    <lineage>
        <taxon>Bacteria</taxon>
        <taxon>Pseudomonadati</taxon>
        <taxon>Planctomycetota</taxon>
        <taxon>Phycisphaerae</taxon>
        <taxon>Sedimentisphaerales</taxon>
        <taxon>Anaerobacaceae</taxon>
        <taxon>Anaerobaca</taxon>
    </lineage>
</organism>
<evidence type="ECO:0000313" key="3">
    <source>
        <dbReference type="Proteomes" id="UP001431776"/>
    </source>
</evidence>
<keyword evidence="1" id="KW-1133">Transmembrane helix</keyword>
<dbReference type="AlphaFoldDB" id="A0AAW6TT76"/>